<dbReference type="PANTHER" id="PTHR10910">
    <property type="entry name" value="EUKARYOTE SPECIFIC DSRNA BINDING PROTEIN"/>
    <property type="match status" value="1"/>
</dbReference>
<dbReference type="SMART" id="SM00552">
    <property type="entry name" value="ADEAMc"/>
    <property type="match status" value="1"/>
</dbReference>
<dbReference type="GO" id="GO:0008251">
    <property type="term" value="F:tRNA-specific adenosine deaminase activity"/>
    <property type="evidence" value="ECO:0007669"/>
    <property type="project" value="TreeGrafter"/>
</dbReference>
<name>A0AAD5EEQ3_UMBRA</name>
<keyword evidence="3" id="KW-1185">Reference proteome</keyword>
<dbReference type="GeneID" id="75912265"/>
<proteinExistence type="predicted"/>
<dbReference type="GO" id="GO:0006396">
    <property type="term" value="P:RNA processing"/>
    <property type="evidence" value="ECO:0007669"/>
    <property type="project" value="InterPro"/>
</dbReference>
<dbReference type="GO" id="GO:0003725">
    <property type="term" value="F:double-stranded RNA binding"/>
    <property type="evidence" value="ECO:0007669"/>
    <property type="project" value="TreeGrafter"/>
</dbReference>
<dbReference type="EMBL" id="MU620901">
    <property type="protein sequence ID" value="KAI8582323.1"/>
    <property type="molecule type" value="Genomic_DNA"/>
</dbReference>
<dbReference type="GO" id="GO:0003726">
    <property type="term" value="F:double-stranded RNA adenosine deaminase activity"/>
    <property type="evidence" value="ECO:0007669"/>
    <property type="project" value="TreeGrafter"/>
</dbReference>
<gene>
    <name evidence="2" type="ORF">K450DRAFT_228464</name>
</gene>
<dbReference type="InterPro" id="IPR002466">
    <property type="entry name" value="A_deamin"/>
</dbReference>
<evidence type="ECO:0000313" key="2">
    <source>
        <dbReference type="EMBL" id="KAI8582323.1"/>
    </source>
</evidence>
<sequence>MAKPWLTENHSQEFADAIADACLNQYQALPNSGKPSVKGTKHEWTILAGICLVQHAALGHSNSAKQKSNQKDITIDNERYQISVVALGTGLKCLPLSKLSQRGDAVQDSHAEVITRRGFIKYLLDEVASYNAEQPSIFEPVDEKSRKLRVKSSYTFHMYISQAPCGDASMTELEAIQSKESLLAHMEGKKRKATDQEVECNSLSLYTYKFKRQKLHKKSDDIPEGNDFETTTVRRGRVGYQEFGILRTKPGRVDSEPTLSMSCSDKLARWNVLGLQSALLAMIIDPVYLDSVIVNQMFDLQALQRALYGRLSNLPTLESPYRRNQPRILHTERQYSCSKQILETKVPASDVITCNTSIEWVLGMPKCEVIVNGRRQGAPKPKNGQYDLKSSPSATNWVYQDVKSKAVDYNAAKSALLENCFQDWVQTPEDMYLFDLEGIITSHT</sequence>
<dbReference type="PROSITE" id="PS50141">
    <property type="entry name" value="A_DEAMIN_EDITASE"/>
    <property type="match status" value="1"/>
</dbReference>
<dbReference type="Pfam" id="PF02137">
    <property type="entry name" value="A_deamin"/>
    <property type="match status" value="1"/>
</dbReference>
<organism evidence="2 3">
    <name type="scientific">Umbelopsis ramanniana AG</name>
    <dbReference type="NCBI Taxonomy" id="1314678"/>
    <lineage>
        <taxon>Eukaryota</taxon>
        <taxon>Fungi</taxon>
        <taxon>Fungi incertae sedis</taxon>
        <taxon>Mucoromycota</taxon>
        <taxon>Mucoromycotina</taxon>
        <taxon>Umbelopsidomycetes</taxon>
        <taxon>Umbelopsidales</taxon>
        <taxon>Umbelopsidaceae</taxon>
        <taxon>Umbelopsis</taxon>
    </lineage>
</organism>
<dbReference type="GO" id="GO:0005737">
    <property type="term" value="C:cytoplasm"/>
    <property type="evidence" value="ECO:0007669"/>
    <property type="project" value="TreeGrafter"/>
</dbReference>
<dbReference type="PANTHER" id="PTHR10910:SF62">
    <property type="entry name" value="AT07585P-RELATED"/>
    <property type="match status" value="1"/>
</dbReference>
<dbReference type="GO" id="GO:0005730">
    <property type="term" value="C:nucleolus"/>
    <property type="evidence" value="ECO:0007669"/>
    <property type="project" value="TreeGrafter"/>
</dbReference>
<dbReference type="Proteomes" id="UP001206595">
    <property type="component" value="Unassembled WGS sequence"/>
</dbReference>
<evidence type="ECO:0000259" key="1">
    <source>
        <dbReference type="PROSITE" id="PS50141"/>
    </source>
</evidence>
<protein>
    <recommendedName>
        <fullName evidence="1">A to I editase domain-containing protein</fullName>
    </recommendedName>
</protein>
<dbReference type="AlphaFoldDB" id="A0AAD5EEQ3"/>
<feature type="domain" description="A to I editase" evidence="1">
    <location>
        <begin position="86"/>
        <end position="370"/>
    </location>
</feature>
<dbReference type="RefSeq" id="XP_051447327.1">
    <property type="nucleotide sequence ID" value="XM_051586917.1"/>
</dbReference>
<evidence type="ECO:0000313" key="3">
    <source>
        <dbReference type="Proteomes" id="UP001206595"/>
    </source>
</evidence>
<reference evidence="2" key="2">
    <citation type="journal article" date="2022" name="Proc. Natl. Acad. Sci. U.S.A.">
        <title>Diploid-dominant life cycles characterize the early evolution of Fungi.</title>
        <authorList>
            <person name="Amses K.R."/>
            <person name="Simmons D.R."/>
            <person name="Longcore J.E."/>
            <person name="Mondo S.J."/>
            <person name="Seto K."/>
            <person name="Jeronimo G.H."/>
            <person name="Bonds A.E."/>
            <person name="Quandt C.A."/>
            <person name="Davis W.J."/>
            <person name="Chang Y."/>
            <person name="Federici B.A."/>
            <person name="Kuo A."/>
            <person name="LaButti K."/>
            <person name="Pangilinan J."/>
            <person name="Andreopoulos W."/>
            <person name="Tritt A."/>
            <person name="Riley R."/>
            <person name="Hundley H."/>
            <person name="Johnson J."/>
            <person name="Lipzen A."/>
            <person name="Barry K."/>
            <person name="Lang B.F."/>
            <person name="Cuomo C.A."/>
            <person name="Buchler N.E."/>
            <person name="Grigoriev I.V."/>
            <person name="Spatafora J.W."/>
            <person name="Stajich J.E."/>
            <person name="James T.Y."/>
        </authorList>
    </citation>
    <scope>NUCLEOTIDE SEQUENCE</scope>
    <source>
        <strain evidence="2">AG</strain>
    </source>
</reference>
<comment type="caution">
    <text evidence="2">The sequence shown here is derived from an EMBL/GenBank/DDBJ whole genome shotgun (WGS) entry which is preliminary data.</text>
</comment>
<dbReference type="GO" id="GO:0006382">
    <property type="term" value="P:adenosine to inosine editing"/>
    <property type="evidence" value="ECO:0007669"/>
    <property type="project" value="TreeGrafter"/>
</dbReference>
<accession>A0AAD5EEQ3</accession>
<reference evidence="2" key="1">
    <citation type="submission" date="2021-06" db="EMBL/GenBank/DDBJ databases">
        <authorList>
            <consortium name="DOE Joint Genome Institute"/>
            <person name="Mondo S.J."/>
            <person name="Amses K.R."/>
            <person name="Simmons D.R."/>
            <person name="Longcore J.E."/>
            <person name="Seto K."/>
            <person name="Alves G.H."/>
            <person name="Bonds A.E."/>
            <person name="Quandt C.A."/>
            <person name="Davis W.J."/>
            <person name="Chang Y."/>
            <person name="Letcher P.M."/>
            <person name="Powell M.J."/>
            <person name="Kuo A."/>
            <person name="Labutti K."/>
            <person name="Pangilinan J."/>
            <person name="Andreopoulos W."/>
            <person name="Tritt A."/>
            <person name="Riley R."/>
            <person name="Hundley H."/>
            <person name="Johnson J."/>
            <person name="Lipzen A."/>
            <person name="Barry K."/>
            <person name="Berbee M.L."/>
            <person name="Buchler N.E."/>
            <person name="Grigoriev I.V."/>
            <person name="Spatafora J.W."/>
            <person name="Stajich J.E."/>
            <person name="James T.Y."/>
        </authorList>
    </citation>
    <scope>NUCLEOTIDE SEQUENCE</scope>
    <source>
        <strain evidence="2">AG</strain>
    </source>
</reference>